<keyword evidence="1" id="KW-1133">Transmembrane helix</keyword>
<gene>
    <name evidence="2" type="ORF">J7561_05590</name>
</gene>
<comment type="caution">
    <text evidence="2">The sequence shown here is derived from an EMBL/GenBank/DDBJ whole genome shotgun (WGS) entry which is preliminary data.</text>
</comment>
<dbReference type="EMBL" id="JAGIBU010000004">
    <property type="protein sequence ID" value="MBS7824677.1"/>
    <property type="molecule type" value="Genomic_DNA"/>
</dbReference>
<keyword evidence="1" id="KW-0472">Membrane</keyword>
<dbReference type="RefSeq" id="WP_213403845.1">
    <property type="nucleotide sequence ID" value="NZ_JAGIBT010000003.1"/>
</dbReference>
<name>A0AB35BZG0_9GAMM</name>
<reference evidence="2" key="1">
    <citation type="submission" date="2021-03" db="EMBL/GenBank/DDBJ databases">
        <title>Identification and antibiotic profiling of Wohlfahrtiimonas chitiniclastica, an underestimated human pathogen.</title>
        <authorList>
            <person name="Kopf A."/>
            <person name="Bunk B."/>
            <person name="Coldewey S."/>
            <person name="Gunzer F."/>
            <person name="Riedel T."/>
            <person name="Schroettner P."/>
        </authorList>
    </citation>
    <scope>NUCLEOTIDE SEQUENCE</scope>
    <source>
        <strain evidence="2">DSM 100917</strain>
    </source>
</reference>
<feature type="transmembrane region" description="Helical" evidence="1">
    <location>
        <begin position="7"/>
        <end position="28"/>
    </location>
</feature>
<dbReference type="AlphaFoldDB" id="A0AB35BZG0"/>
<accession>A0AB35BZG0</accession>
<dbReference type="Proteomes" id="UP000680020">
    <property type="component" value="Unassembled WGS sequence"/>
</dbReference>
<evidence type="ECO:0000313" key="3">
    <source>
        <dbReference type="Proteomes" id="UP000680020"/>
    </source>
</evidence>
<proteinExistence type="predicted"/>
<protein>
    <submittedName>
        <fullName evidence="2">Prepilin-type N-terminal cleavage/methylation domain-containing protein</fullName>
    </submittedName>
</protein>
<keyword evidence="1" id="KW-0812">Transmembrane</keyword>
<organism evidence="2 3">
    <name type="scientific">Wohlfahrtiimonas chitiniclastica</name>
    <dbReference type="NCBI Taxonomy" id="400946"/>
    <lineage>
        <taxon>Bacteria</taxon>
        <taxon>Pseudomonadati</taxon>
        <taxon>Pseudomonadota</taxon>
        <taxon>Gammaproteobacteria</taxon>
        <taxon>Cardiobacteriales</taxon>
        <taxon>Ignatzschineriaceae</taxon>
        <taxon>Wohlfahrtiimonas</taxon>
    </lineage>
</organism>
<sequence length="67" mass="7592">MKRSAQGFLLIEVLMAMVIIIAVAALAYRHHMTLMVHNQALMALEEQCLMEENEFDRTFGGRHDASS</sequence>
<evidence type="ECO:0000256" key="1">
    <source>
        <dbReference type="SAM" id="Phobius"/>
    </source>
</evidence>
<evidence type="ECO:0000313" key="2">
    <source>
        <dbReference type="EMBL" id="MBS7824677.1"/>
    </source>
</evidence>